<protein>
    <submittedName>
        <fullName evidence="2">Uncharacterized protein</fullName>
    </submittedName>
</protein>
<name>A0A0A9C474_ARUDO</name>
<dbReference type="EMBL" id="GBRH01229730">
    <property type="protein sequence ID" value="JAD68165.1"/>
    <property type="molecule type" value="Transcribed_RNA"/>
</dbReference>
<proteinExistence type="predicted"/>
<evidence type="ECO:0000256" key="1">
    <source>
        <dbReference type="SAM" id="MobiDB-lite"/>
    </source>
</evidence>
<organism evidence="2">
    <name type="scientific">Arundo donax</name>
    <name type="common">Giant reed</name>
    <name type="synonym">Donax arundinaceus</name>
    <dbReference type="NCBI Taxonomy" id="35708"/>
    <lineage>
        <taxon>Eukaryota</taxon>
        <taxon>Viridiplantae</taxon>
        <taxon>Streptophyta</taxon>
        <taxon>Embryophyta</taxon>
        <taxon>Tracheophyta</taxon>
        <taxon>Spermatophyta</taxon>
        <taxon>Magnoliopsida</taxon>
        <taxon>Liliopsida</taxon>
        <taxon>Poales</taxon>
        <taxon>Poaceae</taxon>
        <taxon>PACMAD clade</taxon>
        <taxon>Arundinoideae</taxon>
        <taxon>Arundineae</taxon>
        <taxon>Arundo</taxon>
    </lineage>
</organism>
<evidence type="ECO:0000313" key="2">
    <source>
        <dbReference type="EMBL" id="JAD68165.1"/>
    </source>
</evidence>
<reference evidence="2" key="2">
    <citation type="journal article" date="2015" name="Data Brief">
        <title>Shoot transcriptome of the giant reed, Arundo donax.</title>
        <authorList>
            <person name="Barrero R.A."/>
            <person name="Guerrero F.D."/>
            <person name="Moolhuijzen P."/>
            <person name="Goolsby J.A."/>
            <person name="Tidwell J."/>
            <person name="Bellgard S.E."/>
            <person name="Bellgard M.I."/>
        </authorList>
    </citation>
    <scope>NUCLEOTIDE SEQUENCE</scope>
    <source>
        <tissue evidence="2">Shoot tissue taken approximately 20 cm above the soil surface</tissue>
    </source>
</reference>
<dbReference type="AlphaFoldDB" id="A0A0A9C474"/>
<accession>A0A0A9C474</accession>
<sequence>MPLSPRKPDAAQAREYGRAGARADSLDPPEQLVRLCNRDVVTLWDLLVVTISNVLCN</sequence>
<reference evidence="2" key="1">
    <citation type="submission" date="2014-09" db="EMBL/GenBank/DDBJ databases">
        <authorList>
            <person name="Magalhaes I.L.F."/>
            <person name="Oliveira U."/>
            <person name="Santos F.R."/>
            <person name="Vidigal T.H.D.A."/>
            <person name="Brescovit A.D."/>
            <person name="Santos A.J."/>
        </authorList>
    </citation>
    <scope>NUCLEOTIDE SEQUENCE</scope>
    <source>
        <tissue evidence="2">Shoot tissue taken approximately 20 cm above the soil surface</tissue>
    </source>
</reference>
<feature type="region of interest" description="Disordered" evidence="1">
    <location>
        <begin position="1"/>
        <end position="25"/>
    </location>
</feature>